<comment type="caution">
    <text evidence="1">The sequence shown here is derived from an EMBL/GenBank/DDBJ whole genome shotgun (WGS) entry which is preliminary data.</text>
</comment>
<organism evidence="1 2">
    <name type="scientific">Mauremys mutica</name>
    <name type="common">yellowpond turtle</name>
    <dbReference type="NCBI Taxonomy" id="74926"/>
    <lineage>
        <taxon>Eukaryota</taxon>
        <taxon>Metazoa</taxon>
        <taxon>Chordata</taxon>
        <taxon>Craniata</taxon>
        <taxon>Vertebrata</taxon>
        <taxon>Euteleostomi</taxon>
        <taxon>Archelosauria</taxon>
        <taxon>Testudinata</taxon>
        <taxon>Testudines</taxon>
        <taxon>Cryptodira</taxon>
        <taxon>Durocryptodira</taxon>
        <taxon>Testudinoidea</taxon>
        <taxon>Geoemydidae</taxon>
        <taxon>Geoemydinae</taxon>
        <taxon>Mauremys</taxon>
    </lineage>
</organism>
<sequence length="112" mass="13178">MSQPRALLPRRNEVEMPFYGGRKNTALRPAYSSHRGLQDYWVSPQRRYSSGSTWATPRRWLLVLPGNTGLSEVESVHWPSCCGLKHNLVWKYRWQNLNHYYLGKGIRRFTSL</sequence>
<proteinExistence type="predicted"/>
<keyword evidence="2" id="KW-1185">Reference proteome</keyword>
<evidence type="ECO:0000313" key="2">
    <source>
        <dbReference type="Proteomes" id="UP000827986"/>
    </source>
</evidence>
<protein>
    <submittedName>
        <fullName evidence="1">Uncharacterized protein</fullName>
    </submittedName>
</protein>
<evidence type="ECO:0000313" key="1">
    <source>
        <dbReference type="EMBL" id="KAH1174977.1"/>
    </source>
</evidence>
<name>A0A9D3X8Q7_9SAUR</name>
<dbReference type="Proteomes" id="UP000827986">
    <property type="component" value="Unassembled WGS sequence"/>
</dbReference>
<accession>A0A9D3X8Q7</accession>
<dbReference type="EMBL" id="JAHDVG010000478">
    <property type="protein sequence ID" value="KAH1174977.1"/>
    <property type="molecule type" value="Genomic_DNA"/>
</dbReference>
<dbReference type="AlphaFoldDB" id="A0A9D3X8Q7"/>
<reference evidence="1" key="1">
    <citation type="submission" date="2021-09" db="EMBL/GenBank/DDBJ databases">
        <title>The genome of Mauremys mutica provides insights into the evolution of semi-aquatic lifestyle.</title>
        <authorList>
            <person name="Gong S."/>
            <person name="Gao Y."/>
        </authorList>
    </citation>
    <scope>NUCLEOTIDE SEQUENCE</scope>
    <source>
        <strain evidence="1">MM-2020</strain>
        <tissue evidence="1">Muscle</tissue>
    </source>
</reference>
<gene>
    <name evidence="1" type="ORF">KIL84_021391</name>
</gene>